<sequence length="106" mass="11873">MCLAAVLDWYSRYVIGWRLSNTLGGSFYLEMLGRRLEDRGLRGVQRGPRVQFAAEAFTGRLETAGVAVSMDGRGRALGNVLVERLWGAVEHERICIQGYKTVPELQ</sequence>
<evidence type="ECO:0008006" key="2">
    <source>
        <dbReference type="Google" id="ProtNLM"/>
    </source>
</evidence>
<dbReference type="RefSeq" id="WP_406698927.1">
    <property type="nucleotide sequence ID" value="NZ_CP155447.1"/>
</dbReference>
<protein>
    <recommendedName>
        <fullName evidence="2">DDE-type integrase/transposase/recombinase</fullName>
    </recommendedName>
</protein>
<evidence type="ECO:0000313" key="1">
    <source>
        <dbReference type="EMBL" id="XBH06075.1"/>
    </source>
</evidence>
<dbReference type="AlphaFoldDB" id="A0AAU7CLR4"/>
<accession>A0AAU7CLR4</accession>
<dbReference type="EMBL" id="CP155447">
    <property type="protein sequence ID" value="XBH06075.1"/>
    <property type="molecule type" value="Genomic_DNA"/>
</dbReference>
<name>A0AAU7CLR4_9BACT</name>
<dbReference type="SUPFAM" id="SSF53098">
    <property type="entry name" value="Ribonuclease H-like"/>
    <property type="match status" value="1"/>
</dbReference>
<reference evidence="1" key="1">
    <citation type="submission" date="2024-05" db="EMBL/GenBank/DDBJ databases">
        <title>Planctomycetes of the genus Singulisphaera possess chitinolytic capabilities.</title>
        <authorList>
            <person name="Ivanova A."/>
        </authorList>
    </citation>
    <scope>NUCLEOTIDE SEQUENCE</scope>
    <source>
        <strain evidence="1">Ch08T</strain>
    </source>
</reference>
<organism evidence="1">
    <name type="scientific">Singulisphaera sp. Ch08</name>
    <dbReference type="NCBI Taxonomy" id="3120278"/>
    <lineage>
        <taxon>Bacteria</taxon>
        <taxon>Pseudomonadati</taxon>
        <taxon>Planctomycetota</taxon>
        <taxon>Planctomycetia</taxon>
        <taxon>Isosphaerales</taxon>
        <taxon>Isosphaeraceae</taxon>
        <taxon>Singulisphaera</taxon>
    </lineage>
</organism>
<proteinExistence type="predicted"/>
<gene>
    <name evidence="1" type="ORF">V5E97_08570</name>
</gene>
<dbReference type="InterPro" id="IPR012337">
    <property type="entry name" value="RNaseH-like_sf"/>
</dbReference>